<evidence type="ECO:0000256" key="2">
    <source>
        <dbReference type="SAM" id="Phobius"/>
    </source>
</evidence>
<keyword evidence="2" id="KW-1133">Transmembrane helix</keyword>
<keyword evidence="2" id="KW-0472">Membrane</keyword>
<accession>A0A0C9T7L5</accession>
<keyword evidence="2" id="KW-0812">Transmembrane</keyword>
<dbReference type="PANTHER" id="PTHR48081">
    <property type="entry name" value="AB HYDROLASE SUPERFAMILY PROTEIN C4A8.06C"/>
    <property type="match status" value="1"/>
</dbReference>
<dbReference type="Gene3D" id="3.40.50.1820">
    <property type="entry name" value="alpha/beta hydrolase"/>
    <property type="match status" value="1"/>
</dbReference>
<dbReference type="SUPFAM" id="SSF53474">
    <property type="entry name" value="alpha/beta-Hydrolases"/>
    <property type="match status" value="1"/>
</dbReference>
<dbReference type="PANTHER" id="PTHR48081:SF26">
    <property type="entry name" value="ALPHA_BETA HYDROLASE FOLD-3 DOMAIN-CONTAINING PROTEIN"/>
    <property type="match status" value="1"/>
</dbReference>
<dbReference type="GO" id="GO:0016787">
    <property type="term" value="F:hydrolase activity"/>
    <property type="evidence" value="ECO:0007669"/>
    <property type="project" value="UniProtKB-KW"/>
</dbReference>
<organism evidence="4 5">
    <name type="scientific">Plicaturopsis crispa FD-325 SS-3</name>
    <dbReference type="NCBI Taxonomy" id="944288"/>
    <lineage>
        <taxon>Eukaryota</taxon>
        <taxon>Fungi</taxon>
        <taxon>Dikarya</taxon>
        <taxon>Basidiomycota</taxon>
        <taxon>Agaricomycotina</taxon>
        <taxon>Agaricomycetes</taxon>
        <taxon>Agaricomycetidae</taxon>
        <taxon>Amylocorticiales</taxon>
        <taxon>Amylocorticiaceae</taxon>
        <taxon>Plicatura</taxon>
        <taxon>Plicaturopsis crispa</taxon>
    </lineage>
</organism>
<dbReference type="AlphaFoldDB" id="A0A0C9T7L5"/>
<reference evidence="4 5" key="1">
    <citation type="submission" date="2014-06" db="EMBL/GenBank/DDBJ databases">
        <title>Evolutionary Origins and Diversification of the Mycorrhizal Mutualists.</title>
        <authorList>
            <consortium name="DOE Joint Genome Institute"/>
            <consortium name="Mycorrhizal Genomics Consortium"/>
            <person name="Kohler A."/>
            <person name="Kuo A."/>
            <person name="Nagy L.G."/>
            <person name="Floudas D."/>
            <person name="Copeland A."/>
            <person name="Barry K.W."/>
            <person name="Cichocki N."/>
            <person name="Veneault-Fourrey C."/>
            <person name="LaButti K."/>
            <person name="Lindquist E.A."/>
            <person name="Lipzen A."/>
            <person name="Lundell T."/>
            <person name="Morin E."/>
            <person name="Murat C."/>
            <person name="Riley R."/>
            <person name="Ohm R."/>
            <person name="Sun H."/>
            <person name="Tunlid A."/>
            <person name="Henrissat B."/>
            <person name="Grigoriev I.V."/>
            <person name="Hibbett D.S."/>
            <person name="Martin F."/>
        </authorList>
    </citation>
    <scope>NUCLEOTIDE SEQUENCE [LARGE SCALE GENOMIC DNA]</scope>
    <source>
        <strain evidence="4 5">FD-325 SS-3</strain>
    </source>
</reference>
<dbReference type="OrthoDB" id="2152029at2759"/>
<feature type="domain" description="Alpha/beta hydrolase fold-3" evidence="3">
    <location>
        <begin position="143"/>
        <end position="369"/>
    </location>
</feature>
<evidence type="ECO:0000313" key="4">
    <source>
        <dbReference type="EMBL" id="KII84163.1"/>
    </source>
</evidence>
<dbReference type="EMBL" id="KN832572">
    <property type="protein sequence ID" value="KII84163.1"/>
    <property type="molecule type" value="Genomic_DNA"/>
</dbReference>
<protein>
    <recommendedName>
        <fullName evidence="3">Alpha/beta hydrolase fold-3 domain-containing protein</fullName>
    </recommendedName>
</protein>
<proteinExistence type="predicted"/>
<dbReference type="HOGENOM" id="CLU_019364_1_0_1"/>
<feature type="transmembrane region" description="Helical" evidence="2">
    <location>
        <begin position="12"/>
        <end position="35"/>
    </location>
</feature>
<gene>
    <name evidence="4" type="ORF">PLICRDRAFT_32564</name>
</gene>
<dbReference type="Pfam" id="PF07859">
    <property type="entry name" value="Abhydrolase_3"/>
    <property type="match status" value="1"/>
</dbReference>
<dbReference type="InterPro" id="IPR029058">
    <property type="entry name" value="AB_hydrolase_fold"/>
</dbReference>
<keyword evidence="5" id="KW-1185">Reference proteome</keyword>
<evidence type="ECO:0000313" key="5">
    <source>
        <dbReference type="Proteomes" id="UP000053263"/>
    </source>
</evidence>
<evidence type="ECO:0000259" key="3">
    <source>
        <dbReference type="Pfam" id="PF07859"/>
    </source>
</evidence>
<evidence type="ECO:0000256" key="1">
    <source>
        <dbReference type="ARBA" id="ARBA00022801"/>
    </source>
</evidence>
<dbReference type="InterPro" id="IPR013094">
    <property type="entry name" value="AB_hydrolase_3"/>
</dbReference>
<name>A0A0C9T7L5_PLICR</name>
<sequence length="391" mass="42726">MGYGLRNQPFKGLYLTYQLFSTVFIRVPLWVAFAIPRSWRPRMSWSILRTLKIKLIQHIGPVAATTELGPIRASPDHRAITTGVGIKGVWVPPVPDLVFGELSTWSTVANVHPIQIPGYWIDKSGLDIPLGQAPAPGEKVLYCLHGGGFISHSAHPNDLVAYIPKGLLRHVEPMRRAFSAEYRLSKTAPHEPSNPFPAALLDALAGYNYLVNSVGFAPADIILEGDSAGGNLALALTRYLVENHASGLPAPPGALLLLSPWVDLSGHAPESTRTNLGSDYLGDTTEPASYPKLAYVGPHGIGAAEFNRYISPAGPHAQARFHGWPRTFVCAGGAEVLRDQIRALRDLMRRDIGDDLTYYEADDAVHDYIVFEWFEPERTETLKAIAGWVGA</sequence>
<dbReference type="Proteomes" id="UP000053263">
    <property type="component" value="Unassembled WGS sequence"/>
</dbReference>
<dbReference type="InterPro" id="IPR050300">
    <property type="entry name" value="GDXG_lipolytic_enzyme"/>
</dbReference>
<keyword evidence="1" id="KW-0378">Hydrolase</keyword>